<evidence type="ECO:0000256" key="6">
    <source>
        <dbReference type="ARBA" id="ARBA00022989"/>
    </source>
</evidence>
<keyword evidence="11" id="KW-1185">Reference proteome</keyword>
<gene>
    <name evidence="10" type="ORF">GCM10011492_11930</name>
</gene>
<dbReference type="Pfam" id="PF00528">
    <property type="entry name" value="BPD_transp_1"/>
    <property type="match status" value="1"/>
</dbReference>
<dbReference type="PANTHER" id="PTHR42929:SF1">
    <property type="entry name" value="INNER MEMBRANE ABC TRANSPORTER PERMEASE PROTEIN YDCU-RELATED"/>
    <property type="match status" value="1"/>
</dbReference>
<dbReference type="AlphaFoldDB" id="A0A916SYL6"/>
<dbReference type="PROSITE" id="PS50928">
    <property type="entry name" value="ABC_TM1"/>
    <property type="match status" value="1"/>
</dbReference>
<evidence type="ECO:0000259" key="9">
    <source>
        <dbReference type="PROSITE" id="PS50928"/>
    </source>
</evidence>
<dbReference type="PANTHER" id="PTHR42929">
    <property type="entry name" value="INNER MEMBRANE ABC TRANSPORTER PERMEASE PROTEIN YDCU-RELATED-RELATED"/>
    <property type="match status" value="1"/>
</dbReference>
<comment type="subcellular location">
    <subcellularLocation>
        <location evidence="1 8">Cell membrane</location>
        <topology evidence="1 8">Multi-pass membrane protein</topology>
    </subcellularLocation>
</comment>
<comment type="caution">
    <text evidence="10">The sequence shown here is derived from an EMBL/GenBank/DDBJ whole genome shotgun (WGS) entry which is preliminary data.</text>
</comment>
<evidence type="ECO:0000256" key="1">
    <source>
        <dbReference type="ARBA" id="ARBA00004651"/>
    </source>
</evidence>
<name>A0A916SYL6_9MICO</name>
<accession>A0A916SYL6</accession>
<reference evidence="10" key="1">
    <citation type="journal article" date="2014" name="Int. J. Syst. Evol. Microbiol.">
        <title>Complete genome sequence of Corynebacterium casei LMG S-19264T (=DSM 44701T), isolated from a smear-ripened cheese.</title>
        <authorList>
            <consortium name="US DOE Joint Genome Institute (JGI-PGF)"/>
            <person name="Walter F."/>
            <person name="Albersmeier A."/>
            <person name="Kalinowski J."/>
            <person name="Ruckert C."/>
        </authorList>
    </citation>
    <scope>NUCLEOTIDE SEQUENCE</scope>
    <source>
        <strain evidence="10">CGMCC 1.15085</strain>
    </source>
</reference>
<feature type="transmembrane region" description="Helical" evidence="8">
    <location>
        <begin position="264"/>
        <end position="286"/>
    </location>
</feature>
<dbReference type="GO" id="GO:0005886">
    <property type="term" value="C:plasma membrane"/>
    <property type="evidence" value="ECO:0007669"/>
    <property type="project" value="UniProtKB-SubCell"/>
</dbReference>
<feature type="domain" description="ABC transmembrane type-1" evidence="9">
    <location>
        <begin position="79"/>
        <end position="285"/>
    </location>
</feature>
<dbReference type="InterPro" id="IPR000515">
    <property type="entry name" value="MetI-like"/>
</dbReference>
<dbReference type="RefSeq" id="WP_229749510.1">
    <property type="nucleotide sequence ID" value="NZ_BMHI01000002.1"/>
</dbReference>
<dbReference type="Gene3D" id="1.10.3720.10">
    <property type="entry name" value="MetI-like"/>
    <property type="match status" value="1"/>
</dbReference>
<dbReference type="SUPFAM" id="SSF161098">
    <property type="entry name" value="MetI-like"/>
    <property type="match status" value="1"/>
</dbReference>
<reference evidence="10" key="2">
    <citation type="submission" date="2020-09" db="EMBL/GenBank/DDBJ databases">
        <authorList>
            <person name="Sun Q."/>
            <person name="Zhou Y."/>
        </authorList>
    </citation>
    <scope>NUCLEOTIDE SEQUENCE</scope>
    <source>
        <strain evidence="10">CGMCC 1.15085</strain>
    </source>
</reference>
<keyword evidence="3 8" id="KW-0813">Transport</keyword>
<feature type="transmembrane region" description="Helical" evidence="8">
    <location>
        <begin position="115"/>
        <end position="138"/>
    </location>
</feature>
<dbReference type="EMBL" id="BMHI01000002">
    <property type="protein sequence ID" value="GGB23674.1"/>
    <property type="molecule type" value="Genomic_DNA"/>
</dbReference>
<evidence type="ECO:0000256" key="2">
    <source>
        <dbReference type="ARBA" id="ARBA00007069"/>
    </source>
</evidence>
<keyword evidence="4" id="KW-1003">Cell membrane</keyword>
<dbReference type="GO" id="GO:0055085">
    <property type="term" value="P:transmembrane transport"/>
    <property type="evidence" value="ECO:0007669"/>
    <property type="project" value="InterPro"/>
</dbReference>
<dbReference type="InterPro" id="IPR035906">
    <property type="entry name" value="MetI-like_sf"/>
</dbReference>
<keyword evidence="6 8" id="KW-1133">Transmembrane helix</keyword>
<dbReference type="Proteomes" id="UP000636793">
    <property type="component" value="Unassembled WGS sequence"/>
</dbReference>
<comment type="similarity">
    <text evidence="2">Belongs to the binding-protein-dependent transport system permease family. CysTW subfamily.</text>
</comment>
<feature type="transmembrane region" description="Helical" evidence="8">
    <location>
        <begin position="83"/>
        <end position="103"/>
    </location>
</feature>
<keyword evidence="7 8" id="KW-0472">Membrane</keyword>
<proteinExistence type="inferred from homology"/>
<organism evidence="10 11">
    <name type="scientific">Flexivirga endophytica</name>
    <dbReference type="NCBI Taxonomy" id="1849103"/>
    <lineage>
        <taxon>Bacteria</taxon>
        <taxon>Bacillati</taxon>
        <taxon>Actinomycetota</taxon>
        <taxon>Actinomycetes</taxon>
        <taxon>Micrococcales</taxon>
        <taxon>Dermacoccaceae</taxon>
        <taxon>Flexivirga</taxon>
    </lineage>
</organism>
<keyword evidence="5 8" id="KW-0812">Transmembrane</keyword>
<evidence type="ECO:0000256" key="8">
    <source>
        <dbReference type="RuleBase" id="RU363032"/>
    </source>
</evidence>
<evidence type="ECO:0000256" key="3">
    <source>
        <dbReference type="ARBA" id="ARBA00022448"/>
    </source>
</evidence>
<feature type="transmembrane region" description="Helical" evidence="8">
    <location>
        <begin position="208"/>
        <end position="233"/>
    </location>
</feature>
<sequence>MTSATSDEVKVGSTRRRMGRLTAYWLALPGGLWLAIFFVIPMIYLLSLSLMTGNFIDGFTQTFHVSTYWHTISLYHDQFIRSIIYALIVTALTITLAYPMAYWIAMRGGKHKSTYLLIILLPFFVSFVIRTLQWQFILADNGFVLGTLKDLHLVGSDFHLLATPVAVICGLTYNYLPFMVLPLYVSIERLDPRLMEAANDLYASKLQALLRIVFPLTIPGIFAGVIMTFVPVASDFVNAQLLGGAKTTMIGNVIYTLYLTNNDYAAASALSFTLMGALLIGIFIYARALGTKDVMEAAAL</sequence>
<evidence type="ECO:0000313" key="10">
    <source>
        <dbReference type="EMBL" id="GGB23674.1"/>
    </source>
</evidence>
<protein>
    <submittedName>
        <fullName evidence="10">ABC transporter permease</fullName>
    </submittedName>
</protein>
<dbReference type="CDD" id="cd06261">
    <property type="entry name" value="TM_PBP2"/>
    <property type="match status" value="1"/>
</dbReference>
<evidence type="ECO:0000256" key="7">
    <source>
        <dbReference type="ARBA" id="ARBA00023136"/>
    </source>
</evidence>
<evidence type="ECO:0000256" key="5">
    <source>
        <dbReference type="ARBA" id="ARBA00022692"/>
    </source>
</evidence>
<evidence type="ECO:0000313" key="11">
    <source>
        <dbReference type="Proteomes" id="UP000636793"/>
    </source>
</evidence>
<feature type="transmembrane region" description="Helical" evidence="8">
    <location>
        <begin position="21"/>
        <end position="46"/>
    </location>
</feature>
<feature type="transmembrane region" description="Helical" evidence="8">
    <location>
        <begin position="158"/>
        <end position="187"/>
    </location>
</feature>
<evidence type="ECO:0000256" key="4">
    <source>
        <dbReference type="ARBA" id="ARBA00022475"/>
    </source>
</evidence>